<dbReference type="EMBL" id="JAKOGI010000049">
    <property type="protein sequence ID" value="KAJ8446761.1"/>
    <property type="molecule type" value="Genomic_DNA"/>
</dbReference>
<comment type="caution">
    <text evidence="2">The sequence shown here is derived from an EMBL/GenBank/DDBJ whole genome shotgun (WGS) entry which is preliminary data.</text>
</comment>
<proteinExistence type="predicted"/>
<feature type="compositionally biased region" description="Basic and acidic residues" evidence="1">
    <location>
        <begin position="1"/>
        <end position="37"/>
    </location>
</feature>
<feature type="region of interest" description="Disordered" evidence="1">
    <location>
        <begin position="1"/>
        <end position="46"/>
    </location>
</feature>
<reference evidence="2" key="1">
    <citation type="submission" date="2022-04" db="EMBL/GenBank/DDBJ databases">
        <title>Carnegiea gigantea Genome sequencing and assembly v2.</title>
        <authorList>
            <person name="Copetti D."/>
            <person name="Sanderson M.J."/>
            <person name="Burquez A."/>
            <person name="Wojciechowski M.F."/>
        </authorList>
    </citation>
    <scope>NUCLEOTIDE SEQUENCE</scope>
    <source>
        <strain evidence="2">SGP5-SGP5p</strain>
        <tissue evidence="2">Aerial part</tissue>
    </source>
</reference>
<keyword evidence="3" id="KW-1185">Reference proteome</keyword>
<accession>A0A9Q1QMA6</accession>
<dbReference type="AlphaFoldDB" id="A0A9Q1QMA6"/>
<gene>
    <name evidence="2" type="ORF">Cgig2_000772</name>
</gene>
<sequence length="374" mass="43103">MGNNGRDRKWEADEQRQKAVEEEKLPPTGKFIEERDRGKRQRGFSNASKKREVDLLFDLHVFEMELRSGWKRLQSLMTLEKLGRKSEESDPGYNNEEEGSAQSSPEAFTDNESLIEAWNLEMKCFKPGQRKVTFSYFDVALVIDLPTPRKRVAFERSEDTSEVEELLKEAMKECVSRERQRRRTVQRIYRNYVSISLELCKMNNKVETIGLFRLLYASWLLVSCYSLDVYGGGAWDLISMVENVGEDIERTLALMEAFNDIDEYITYMKDAQGVISIEECLRRPPSCLLLLLLHDPEEPPKKKKNRANQSPGGCSSSPSSMNIAAVSSSLSSPFIESSSPSSRQRLWKMEGPRGVKWRLQKSKSRALRKRRQFG</sequence>
<feature type="region of interest" description="Disordered" evidence="1">
    <location>
        <begin position="83"/>
        <end position="107"/>
    </location>
</feature>
<organism evidence="2 3">
    <name type="scientific">Carnegiea gigantea</name>
    <dbReference type="NCBI Taxonomy" id="171969"/>
    <lineage>
        <taxon>Eukaryota</taxon>
        <taxon>Viridiplantae</taxon>
        <taxon>Streptophyta</taxon>
        <taxon>Embryophyta</taxon>
        <taxon>Tracheophyta</taxon>
        <taxon>Spermatophyta</taxon>
        <taxon>Magnoliopsida</taxon>
        <taxon>eudicotyledons</taxon>
        <taxon>Gunneridae</taxon>
        <taxon>Pentapetalae</taxon>
        <taxon>Caryophyllales</taxon>
        <taxon>Cactineae</taxon>
        <taxon>Cactaceae</taxon>
        <taxon>Cactoideae</taxon>
        <taxon>Echinocereeae</taxon>
        <taxon>Carnegiea</taxon>
    </lineage>
</organism>
<evidence type="ECO:0000256" key="1">
    <source>
        <dbReference type="SAM" id="MobiDB-lite"/>
    </source>
</evidence>
<evidence type="ECO:0000313" key="3">
    <source>
        <dbReference type="Proteomes" id="UP001153076"/>
    </source>
</evidence>
<dbReference type="Proteomes" id="UP001153076">
    <property type="component" value="Unassembled WGS sequence"/>
</dbReference>
<protein>
    <submittedName>
        <fullName evidence="2">Uncharacterized protein</fullName>
    </submittedName>
</protein>
<feature type="region of interest" description="Disordered" evidence="1">
    <location>
        <begin position="299"/>
        <end position="322"/>
    </location>
</feature>
<evidence type="ECO:0000313" key="2">
    <source>
        <dbReference type="EMBL" id="KAJ8446761.1"/>
    </source>
</evidence>
<feature type="compositionally biased region" description="Low complexity" evidence="1">
    <location>
        <begin position="310"/>
        <end position="320"/>
    </location>
</feature>
<name>A0A9Q1QMA6_9CARY</name>